<dbReference type="Pfam" id="PF04932">
    <property type="entry name" value="Wzy_C"/>
    <property type="match status" value="1"/>
</dbReference>
<gene>
    <name evidence="7" type="ORF">CLV91_0850</name>
</gene>
<dbReference type="AlphaFoldDB" id="A0A495EDP5"/>
<dbReference type="GO" id="GO:0016874">
    <property type="term" value="F:ligase activity"/>
    <property type="evidence" value="ECO:0007669"/>
    <property type="project" value="UniProtKB-KW"/>
</dbReference>
<feature type="transmembrane region" description="Helical" evidence="5">
    <location>
        <begin position="238"/>
        <end position="257"/>
    </location>
</feature>
<accession>A0A495EDP5</accession>
<keyword evidence="8" id="KW-1185">Reference proteome</keyword>
<keyword evidence="4 5" id="KW-0472">Membrane</keyword>
<keyword evidence="3 5" id="KW-1133">Transmembrane helix</keyword>
<feature type="domain" description="O-antigen ligase-related" evidence="6">
    <location>
        <begin position="202"/>
        <end position="365"/>
    </location>
</feature>
<dbReference type="GO" id="GO:0016020">
    <property type="term" value="C:membrane"/>
    <property type="evidence" value="ECO:0007669"/>
    <property type="project" value="UniProtKB-SubCell"/>
</dbReference>
<dbReference type="Proteomes" id="UP000269412">
    <property type="component" value="Unassembled WGS sequence"/>
</dbReference>
<feature type="transmembrane region" description="Helical" evidence="5">
    <location>
        <begin position="7"/>
        <end position="28"/>
    </location>
</feature>
<feature type="transmembrane region" description="Helical" evidence="5">
    <location>
        <begin position="388"/>
        <end position="411"/>
    </location>
</feature>
<evidence type="ECO:0000256" key="3">
    <source>
        <dbReference type="ARBA" id="ARBA00022989"/>
    </source>
</evidence>
<sequence length="427" mass="49533">MKIQTSVFFNYFLLFLPFTQALTVHLFFPLKVSEILLFIIIFFSLQLKLKKDYINTIRKIDVLIFFLLLATISFIINIPWVYNYPIKNIPYRIARVPDSLLRLIYIYLNVGAFFLAIFFLSRGNRALNFWIKGAVIAAFYGWYLAISSAFNIPYLSLPGMDESPQKIVGIVRCGTFKEGNYFGLYLLLSATIAFYLNKIKIAWFLMVSILVSFSTISIFSAILLLGVYFKSYFLKKKVLRIILIIIPLLMILLVYFIKGDFYKKYVHDKLFTPLNSLTTSNLSKVDRYLTGNIAYEAGIDNPFFGVGPYNYGLHYDEYNTILNIVDNHSKWSINFFNRDNIRAIPNNVYLEIWAEYGIIGFVLFLSFLIITLRTALKLKNIIITGGLLAMYISLNAFPSFIMLFLWVYLAIPYGLAIRQNRDKEKLL</sequence>
<name>A0A495EDP5_9FLAO</name>
<dbReference type="PANTHER" id="PTHR37422">
    <property type="entry name" value="TEICHURONIC ACID BIOSYNTHESIS PROTEIN TUAE"/>
    <property type="match status" value="1"/>
</dbReference>
<organism evidence="7 8">
    <name type="scientific">Maribacter vaceletii</name>
    <dbReference type="NCBI Taxonomy" id="1206816"/>
    <lineage>
        <taxon>Bacteria</taxon>
        <taxon>Pseudomonadati</taxon>
        <taxon>Bacteroidota</taxon>
        <taxon>Flavobacteriia</taxon>
        <taxon>Flavobacteriales</taxon>
        <taxon>Flavobacteriaceae</taxon>
        <taxon>Maribacter</taxon>
    </lineage>
</organism>
<feature type="transmembrane region" description="Helical" evidence="5">
    <location>
        <begin position="179"/>
        <end position="196"/>
    </location>
</feature>
<evidence type="ECO:0000256" key="1">
    <source>
        <dbReference type="ARBA" id="ARBA00004141"/>
    </source>
</evidence>
<evidence type="ECO:0000256" key="4">
    <source>
        <dbReference type="ARBA" id="ARBA00023136"/>
    </source>
</evidence>
<feature type="transmembrane region" description="Helical" evidence="5">
    <location>
        <begin position="203"/>
        <end position="226"/>
    </location>
</feature>
<proteinExistence type="predicted"/>
<dbReference type="InterPro" id="IPR051533">
    <property type="entry name" value="WaaL-like"/>
</dbReference>
<protein>
    <submittedName>
        <fullName evidence="7">O-antigen ligase-like membrane protein</fullName>
    </submittedName>
</protein>
<evidence type="ECO:0000259" key="6">
    <source>
        <dbReference type="Pfam" id="PF04932"/>
    </source>
</evidence>
<feature type="transmembrane region" description="Helical" evidence="5">
    <location>
        <begin position="62"/>
        <end position="82"/>
    </location>
</feature>
<evidence type="ECO:0000256" key="5">
    <source>
        <dbReference type="SAM" id="Phobius"/>
    </source>
</evidence>
<feature type="transmembrane region" description="Helical" evidence="5">
    <location>
        <begin position="356"/>
        <end position="376"/>
    </location>
</feature>
<keyword evidence="2 5" id="KW-0812">Transmembrane</keyword>
<keyword evidence="7" id="KW-0436">Ligase</keyword>
<feature type="transmembrane region" description="Helical" evidence="5">
    <location>
        <begin position="102"/>
        <end position="121"/>
    </location>
</feature>
<dbReference type="PANTHER" id="PTHR37422:SF13">
    <property type="entry name" value="LIPOPOLYSACCHARIDE BIOSYNTHESIS PROTEIN PA4999-RELATED"/>
    <property type="match status" value="1"/>
</dbReference>
<comment type="subcellular location">
    <subcellularLocation>
        <location evidence="1">Membrane</location>
        <topology evidence="1">Multi-pass membrane protein</topology>
    </subcellularLocation>
</comment>
<feature type="transmembrane region" description="Helical" evidence="5">
    <location>
        <begin position="133"/>
        <end position="154"/>
    </location>
</feature>
<reference evidence="7 8" key="1">
    <citation type="submission" date="2018-10" db="EMBL/GenBank/DDBJ databases">
        <title>Genomic Encyclopedia of Archaeal and Bacterial Type Strains, Phase II (KMG-II): from individual species to whole genera.</title>
        <authorList>
            <person name="Goeker M."/>
        </authorList>
    </citation>
    <scope>NUCLEOTIDE SEQUENCE [LARGE SCALE GENOMIC DNA]</scope>
    <source>
        <strain evidence="7 8">DSM 25230</strain>
    </source>
</reference>
<dbReference type="InterPro" id="IPR007016">
    <property type="entry name" value="O-antigen_ligase-rel_domated"/>
</dbReference>
<feature type="transmembrane region" description="Helical" evidence="5">
    <location>
        <begin position="34"/>
        <end position="50"/>
    </location>
</feature>
<comment type="caution">
    <text evidence="7">The sequence shown here is derived from an EMBL/GenBank/DDBJ whole genome shotgun (WGS) entry which is preliminary data.</text>
</comment>
<evidence type="ECO:0000256" key="2">
    <source>
        <dbReference type="ARBA" id="ARBA00022692"/>
    </source>
</evidence>
<evidence type="ECO:0000313" key="8">
    <source>
        <dbReference type="Proteomes" id="UP000269412"/>
    </source>
</evidence>
<evidence type="ECO:0000313" key="7">
    <source>
        <dbReference type="EMBL" id="RKR14771.1"/>
    </source>
</evidence>
<dbReference type="EMBL" id="RBIQ01000007">
    <property type="protein sequence ID" value="RKR14771.1"/>
    <property type="molecule type" value="Genomic_DNA"/>
</dbReference>